<proteinExistence type="predicted"/>
<comment type="caution">
    <text evidence="2">The sequence shown here is derived from an EMBL/GenBank/DDBJ whole genome shotgun (WGS) entry which is preliminary data.</text>
</comment>
<organism evidence="2 3">
    <name type="scientific">Candidatus Viridilinea mediisalina</name>
    <dbReference type="NCBI Taxonomy" id="2024553"/>
    <lineage>
        <taxon>Bacteria</taxon>
        <taxon>Bacillati</taxon>
        <taxon>Chloroflexota</taxon>
        <taxon>Chloroflexia</taxon>
        <taxon>Chloroflexales</taxon>
        <taxon>Chloroflexineae</taxon>
        <taxon>Oscillochloridaceae</taxon>
        <taxon>Candidatus Viridilinea</taxon>
    </lineage>
</organism>
<feature type="region of interest" description="Disordered" evidence="1">
    <location>
        <begin position="241"/>
        <end position="264"/>
    </location>
</feature>
<dbReference type="Proteomes" id="UP000220527">
    <property type="component" value="Unassembled WGS sequence"/>
</dbReference>
<protein>
    <submittedName>
        <fullName evidence="2">Uncharacterized protein</fullName>
    </submittedName>
</protein>
<evidence type="ECO:0000256" key="1">
    <source>
        <dbReference type="SAM" id="MobiDB-lite"/>
    </source>
</evidence>
<dbReference type="RefSeq" id="WP_097643443.1">
    <property type="nucleotide sequence ID" value="NZ_NQWI01000023.1"/>
</dbReference>
<dbReference type="InterPro" id="IPR041916">
    <property type="entry name" value="Anti_sigma_zinc_sf"/>
</dbReference>
<gene>
    <name evidence="2" type="ORF">CJ255_07370</name>
</gene>
<evidence type="ECO:0000313" key="2">
    <source>
        <dbReference type="EMBL" id="PDW03718.1"/>
    </source>
</evidence>
<evidence type="ECO:0000313" key="3">
    <source>
        <dbReference type="Proteomes" id="UP000220527"/>
    </source>
</evidence>
<dbReference type="OrthoDB" id="157114at2"/>
<name>A0A2A6RLI5_9CHLR</name>
<feature type="compositionally biased region" description="Low complexity" evidence="1">
    <location>
        <begin position="243"/>
        <end position="253"/>
    </location>
</feature>
<accession>A0A2A6RLI5</accession>
<dbReference type="EMBL" id="NQWI01000023">
    <property type="protein sequence ID" value="PDW03718.1"/>
    <property type="molecule type" value="Genomic_DNA"/>
</dbReference>
<dbReference type="AlphaFoldDB" id="A0A2A6RLI5"/>
<keyword evidence="3" id="KW-1185">Reference proteome</keyword>
<dbReference type="Gene3D" id="1.10.10.1320">
    <property type="entry name" value="Anti-sigma factor, zinc-finger domain"/>
    <property type="match status" value="1"/>
</dbReference>
<reference evidence="3" key="1">
    <citation type="submission" date="2017-08" db="EMBL/GenBank/DDBJ databases">
        <authorList>
            <person name="Grouzdev D.S."/>
            <person name="Gaisin V.A."/>
            <person name="Rysina M.S."/>
            <person name="Gorlenko V.M."/>
        </authorList>
    </citation>
    <scope>NUCLEOTIDE SEQUENCE [LARGE SCALE GENOMIC DNA]</scope>
    <source>
        <strain evidence="3">Kir15-3F</strain>
    </source>
</reference>
<sequence>MTTTLPPLEPVIACCQAERSAFRQTGERHSPCCVQVFRRAFAGDQQAWMAIDTIFHPMINKWVLDALSATGNPNLLDAETLQDVIQEAKSILGRVGPQRPDLFIGDELGRLLKFWATCTKRAVLIQLRWQRRHIDDDIPLEPYHALPPSDADLAISLQTLLATILITAEERLVFELLMVQGYKPAEIAARFPERFADVGRVYALAQRIRRRCWANPELRQLAGIRGDAPAGTDSANLAAIDQNSSNPSAAASSSRKKVRGPTSLEMRINSSSKEGSAMNIPCELDEASLFDYVTGFAPVEVRAAVEANLACLVRAQTIAAEVAQVEELFYRYGCPAPEQLVAYQEDQLEGTARLVFKRHLATCAHCQAELALLAHFDAVPLDQPGPLAQVRQVVEAILQPALTLQLRGQAQIYSTPQVLITLSLRHMARSSPRWTLTGELSAPDGSPFMGTIEEVRLAATAGPDQPAELDEDGTFTLRNLAAGRYQLIIVTTDLELLIKALIIGEVDAD</sequence>